<dbReference type="EMBL" id="NHOQ01000909">
    <property type="protein sequence ID" value="PWA28184.1"/>
    <property type="molecule type" value="Genomic_DNA"/>
</dbReference>
<dbReference type="PANTHER" id="PTHR21301">
    <property type="entry name" value="REVERSE TRANSCRIPTASE"/>
    <property type="match status" value="1"/>
</dbReference>
<evidence type="ECO:0000313" key="2">
    <source>
        <dbReference type="Proteomes" id="UP000250572"/>
    </source>
</evidence>
<evidence type="ECO:0000313" key="1">
    <source>
        <dbReference type="EMBL" id="PWA28184.1"/>
    </source>
</evidence>
<gene>
    <name evidence="1" type="ORF">CCH79_00021138</name>
</gene>
<dbReference type="PANTHER" id="PTHR21301:SF10">
    <property type="entry name" value="REVERSE TRANSCRIPTASE DOMAIN-CONTAINING PROTEIN"/>
    <property type="match status" value="1"/>
</dbReference>
<comment type="caution">
    <text evidence="1">The sequence shown here is derived from an EMBL/GenBank/DDBJ whole genome shotgun (WGS) entry which is preliminary data.</text>
</comment>
<evidence type="ECO:0008006" key="3">
    <source>
        <dbReference type="Google" id="ProtNLM"/>
    </source>
</evidence>
<protein>
    <recommendedName>
        <fullName evidence="3">Reverse transcriptase domain-containing protein</fullName>
    </recommendedName>
</protein>
<feature type="non-terminal residue" evidence="1">
    <location>
        <position position="235"/>
    </location>
</feature>
<keyword evidence="2" id="KW-1185">Reference proteome</keyword>
<accession>A0A315VY75</accession>
<sequence>GTTNKQTPTPFISPSQWEPPIYKIKPEILELIQQDKIGVKKIPIEKVNDNLTMKEEEALKQLKQQHSIIIKPADKGSAIVIMDKKDYRTEALRQLQDPEFYRELQGPIYPQTQNEIRRLLTQLKESKFINRQQLIYLLGTNPPRPRYFYLLPKIHKQLKDWTLPNRIPKGRPIVSDCGTYANIYMAKWERECFQKCTKLPDAYYRYLDDIWGIWNYNYEDLINFTEILNNHHPSI</sequence>
<dbReference type="Proteomes" id="UP000250572">
    <property type="component" value="Unassembled WGS sequence"/>
</dbReference>
<reference evidence="1 2" key="1">
    <citation type="journal article" date="2018" name="G3 (Bethesda)">
        <title>A High-Quality Reference Genome for the Invasive Mosquitofish Gambusia affinis Using a Chicago Library.</title>
        <authorList>
            <person name="Hoffberg S.L."/>
            <person name="Troendle N.J."/>
            <person name="Glenn T.C."/>
            <person name="Mahmud O."/>
            <person name="Louha S."/>
            <person name="Chalopin D."/>
            <person name="Bennetzen J.L."/>
            <person name="Mauricio R."/>
        </authorList>
    </citation>
    <scope>NUCLEOTIDE SEQUENCE [LARGE SCALE GENOMIC DNA]</scope>
    <source>
        <strain evidence="1">NE01/NJP1002.9</strain>
        <tissue evidence="1">Muscle</tissue>
    </source>
</reference>
<organism evidence="1 2">
    <name type="scientific">Gambusia affinis</name>
    <name type="common">Western mosquitofish</name>
    <name type="synonym">Heterandria affinis</name>
    <dbReference type="NCBI Taxonomy" id="33528"/>
    <lineage>
        <taxon>Eukaryota</taxon>
        <taxon>Metazoa</taxon>
        <taxon>Chordata</taxon>
        <taxon>Craniata</taxon>
        <taxon>Vertebrata</taxon>
        <taxon>Euteleostomi</taxon>
        <taxon>Actinopterygii</taxon>
        <taxon>Neopterygii</taxon>
        <taxon>Teleostei</taxon>
        <taxon>Neoteleostei</taxon>
        <taxon>Acanthomorphata</taxon>
        <taxon>Ovalentaria</taxon>
        <taxon>Atherinomorphae</taxon>
        <taxon>Cyprinodontiformes</taxon>
        <taxon>Poeciliidae</taxon>
        <taxon>Poeciliinae</taxon>
        <taxon>Gambusia</taxon>
    </lineage>
</organism>
<feature type="non-terminal residue" evidence="1">
    <location>
        <position position="1"/>
    </location>
</feature>
<name>A0A315VY75_GAMAF</name>
<proteinExistence type="predicted"/>
<dbReference type="AlphaFoldDB" id="A0A315VY75"/>